<evidence type="ECO:0000313" key="2">
    <source>
        <dbReference type="EMBL" id="MEK7953582.1"/>
    </source>
</evidence>
<accession>A0ABU9B2W6</accession>
<evidence type="ECO:0000259" key="1">
    <source>
        <dbReference type="Pfam" id="PF01882"/>
    </source>
</evidence>
<dbReference type="Gene3D" id="3.40.50.410">
    <property type="entry name" value="von Willebrand factor, type A domain"/>
    <property type="match status" value="1"/>
</dbReference>
<feature type="domain" description="DUF58" evidence="1">
    <location>
        <begin position="47"/>
        <end position="251"/>
    </location>
</feature>
<dbReference type="PANTHER" id="PTHR33608">
    <property type="entry name" value="BLL2464 PROTEIN"/>
    <property type="match status" value="1"/>
</dbReference>
<dbReference type="EMBL" id="JBBUKT010000012">
    <property type="protein sequence ID" value="MEK7953582.1"/>
    <property type="molecule type" value="Genomic_DNA"/>
</dbReference>
<dbReference type="PANTHER" id="PTHR33608:SF7">
    <property type="entry name" value="DUF58 DOMAIN-CONTAINING PROTEIN"/>
    <property type="match status" value="1"/>
</dbReference>
<dbReference type="SUPFAM" id="SSF53300">
    <property type="entry name" value="vWA-like"/>
    <property type="match status" value="1"/>
</dbReference>
<dbReference type="RefSeq" id="WP_341407348.1">
    <property type="nucleotide sequence ID" value="NZ_JBBUKT010000012.1"/>
</dbReference>
<dbReference type="InterPro" id="IPR002881">
    <property type="entry name" value="DUF58"/>
</dbReference>
<dbReference type="Proteomes" id="UP001371305">
    <property type="component" value="Unassembled WGS sequence"/>
</dbReference>
<dbReference type="InterPro" id="IPR036465">
    <property type="entry name" value="vWFA_dom_sf"/>
</dbReference>
<organism evidence="2 3">
    <name type="scientific">Luteolibacter soli</name>
    <dbReference type="NCBI Taxonomy" id="3135280"/>
    <lineage>
        <taxon>Bacteria</taxon>
        <taxon>Pseudomonadati</taxon>
        <taxon>Verrucomicrobiota</taxon>
        <taxon>Verrucomicrobiia</taxon>
        <taxon>Verrucomicrobiales</taxon>
        <taxon>Verrucomicrobiaceae</taxon>
        <taxon>Luteolibacter</taxon>
    </lineage>
</organism>
<sequence length="296" mass="33517">MNADLLDPDAVSRGEALGIMARKIVEGYRVGEHRSPFHGFAIEFAQHREYAPGDDTRHLDWKVLGRSDRYYIRQYEQDTNFVTHLVVDGSASMNYGSGKLTKLQFAKIMAACLAHIILLQRDAVALALVDGEIRESIPRTDNLQRIQHIMDRLSAFKATGGTNLGTALQQVSRGAGRRGIVIIISDLIDDEEGFGRALERFTYSGHEVIVFHTLDPYELTFPFDGTWEFRNLEGADRLKISPDDFRRSYLENIGAFQTRVRRICDKYQAHYLLVDTGKDLAETLSGYLAFRQKVGK</sequence>
<reference evidence="2 3" key="1">
    <citation type="submission" date="2024-04" db="EMBL/GenBank/DDBJ databases">
        <title>Luteolibacter sp. isolated from soil.</title>
        <authorList>
            <person name="An J."/>
        </authorList>
    </citation>
    <scope>NUCLEOTIDE SEQUENCE [LARGE SCALE GENOMIC DNA]</scope>
    <source>
        <strain evidence="2 3">Y139</strain>
    </source>
</reference>
<comment type="caution">
    <text evidence="2">The sequence shown here is derived from an EMBL/GenBank/DDBJ whole genome shotgun (WGS) entry which is preliminary data.</text>
</comment>
<gene>
    <name evidence="2" type="ORF">WKV53_23910</name>
</gene>
<name>A0ABU9B2W6_9BACT</name>
<protein>
    <submittedName>
        <fullName evidence="2">DUF58 domain-containing protein</fullName>
    </submittedName>
</protein>
<evidence type="ECO:0000313" key="3">
    <source>
        <dbReference type="Proteomes" id="UP001371305"/>
    </source>
</evidence>
<keyword evidence="3" id="KW-1185">Reference proteome</keyword>
<dbReference type="Pfam" id="PF01882">
    <property type="entry name" value="DUF58"/>
    <property type="match status" value="1"/>
</dbReference>
<proteinExistence type="predicted"/>